<dbReference type="Gene3D" id="3.40.640.10">
    <property type="entry name" value="Type I PLP-dependent aspartate aminotransferase-like (Major domain)"/>
    <property type="match status" value="1"/>
</dbReference>
<proteinExistence type="predicted"/>
<dbReference type="InterPro" id="IPR050478">
    <property type="entry name" value="Ethylene_sulfur-biosynth"/>
</dbReference>
<sequence>MTKVRADQEDCTATSHEQFHKPELSKRSHHFRVNPAFFGVKSVIMADPYDAVSNPNGVLSIGVAHNILVSDIMCEKIDQINKKHKTDPVDLDYTDYTGSPQFKVALAHMLKKHVFRTKHQVEPKHVVAFNGAVSIIENVMAALCDDNEYVMIPAPMYHAFENDINKRFNCRVLPMHMAYDPEINEFVIDKSIAQRTLNQAREKGLNVRAFLLCQPNNPTGDIYHREIIEWLIDWTAKEGIHFISDEVYALSVFTSSPTPFISAGEIMLEALNEKSPSLRHHDYSHVHIIYSLSKDFTLNGFRVGVLYTHHIDLLETMRAVGMYHEISTQSQTLLTHMLLDDEFVEYFTKTNQERLTNTYVQAAAILDKYNIPFVKPNAGVFLWINFEHLIRKKLKKQEIDMVDEKLFWDGMLLQAKVYLPAGHFFHCDIPGWFRLCFTCKSLSIVETCVKRIVDWANL</sequence>
<name>A0AAW2YT30_9EUKA</name>
<evidence type="ECO:0000313" key="5">
    <source>
        <dbReference type="Proteomes" id="UP001431209"/>
    </source>
</evidence>
<feature type="domain" description="Aminotransferase class I/classII large" evidence="3">
    <location>
        <begin position="81"/>
        <end position="444"/>
    </location>
</feature>
<dbReference type="InterPro" id="IPR015421">
    <property type="entry name" value="PyrdxlP-dep_Trfase_major"/>
</dbReference>
<dbReference type="GO" id="GO:0008483">
    <property type="term" value="F:transaminase activity"/>
    <property type="evidence" value="ECO:0007669"/>
    <property type="project" value="TreeGrafter"/>
</dbReference>
<keyword evidence="1" id="KW-0663">Pyridoxal phosphate</keyword>
<accession>A0AAW2YT30</accession>
<dbReference type="Proteomes" id="UP001431209">
    <property type="component" value="Unassembled WGS sequence"/>
</dbReference>
<protein>
    <submittedName>
        <fullName evidence="4">1-aminocyclopropane-1-carboxylate synthase</fullName>
    </submittedName>
</protein>
<evidence type="ECO:0000259" key="3">
    <source>
        <dbReference type="Pfam" id="PF00155"/>
    </source>
</evidence>
<dbReference type="CDD" id="cd00609">
    <property type="entry name" value="AAT_like"/>
    <property type="match status" value="1"/>
</dbReference>
<reference evidence="4 5" key="1">
    <citation type="submission" date="2024-03" db="EMBL/GenBank/DDBJ databases">
        <title>The Acrasis kona genome and developmental transcriptomes reveal deep origins of eukaryotic multicellular pathways.</title>
        <authorList>
            <person name="Sheikh S."/>
            <person name="Fu C.-J."/>
            <person name="Brown M.W."/>
            <person name="Baldauf S.L."/>
        </authorList>
    </citation>
    <scope>NUCLEOTIDE SEQUENCE [LARGE SCALE GENOMIC DNA]</scope>
    <source>
        <strain evidence="4 5">ATCC MYA-3509</strain>
    </source>
</reference>
<dbReference type="Pfam" id="PF00155">
    <property type="entry name" value="Aminotran_1_2"/>
    <property type="match status" value="1"/>
</dbReference>
<evidence type="ECO:0000256" key="1">
    <source>
        <dbReference type="ARBA" id="ARBA00022898"/>
    </source>
</evidence>
<feature type="region of interest" description="Disordered" evidence="2">
    <location>
        <begin position="1"/>
        <end position="25"/>
    </location>
</feature>
<dbReference type="Gene3D" id="3.90.1150.10">
    <property type="entry name" value="Aspartate Aminotransferase, domain 1"/>
    <property type="match status" value="1"/>
</dbReference>
<dbReference type="GO" id="GO:0006520">
    <property type="term" value="P:amino acid metabolic process"/>
    <property type="evidence" value="ECO:0007669"/>
    <property type="project" value="TreeGrafter"/>
</dbReference>
<evidence type="ECO:0000256" key="2">
    <source>
        <dbReference type="SAM" id="MobiDB-lite"/>
    </source>
</evidence>
<dbReference type="AlphaFoldDB" id="A0AAW2YT30"/>
<dbReference type="PANTHER" id="PTHR43795">
    <property type="entry name" value="BIFUNCTIONAL ASPARTATE AMINOTRANSFERASE AND GLUTAMATE/ASPARTATE-PREPHENATE AMINOTRANSFERASE-RELATED"/>
    <property type="match status" value="1"/>
</dbReference>
<dbReference type="InterPro" id="IPR015422">
    <property type="entry name" value="PyrdxlP-dep_Trfase_small"/>
</dbReference>
<gene>
    <name evidence="4" type="ORF">AKO1_007625</name>
</gene>
<dbReference type="InterPro" id="IPR004839">
    <property type="entry name" value="Aminotransferase_I/II_large"/>
</dbReference>
<dbReference type="SUPFAM" id="SSF53383">
    <property type="entry name" value="PLP-dependent transferases"/>
    <property type="match status" value="1"/>
</dbReference>
<organism evidence="4 5">
    <name type="scientific">Acrasis kona</name>
    <dbReference type="NCBI Taxonomy" id="1008807"/>
    <lineage>
        <taxon>Eukaryota</taxon>
        <taxon>Discoba</taxon>
        <taxon>Heterolobosea</taxon>
        <taxon>Tetramitia</taxon>
        <taxon>Eutetramitia</taxon>
        <taxon>Acrasidae</taxon>
        <taxon>Acrasis</taxon>
    </lineage>
</organism>
<keyword evidence="5" id="KW-1185">Reference proteome</keyword>
<evidence type="ECO:0000313" key="4">
    <source>
        <dbReference type="EMBL" id="KAL0479332.1"/>
    </source>
</evidence>
<dbReference type="GO" id="GO:0030170">
    <property type="term" value="F:pyridoxal phosphate binding"/>
    <property type="evidence" value="ECO:0007669"/>
    <property type="project" value="InterPro"/>
</dbReference>
<dbReference type="PRINTS" id="PR00753">
    <property type="entry name" value="ACCSYNTHASE"/>
</dbReference>
<dbReference type="InterPro" id="IPR015424">
    <property type="entry name" value="PyrdxlP-dep_Trfase"/>
</dbReference>
<dbReference type="EMBL" id="JAOPGA020000536">
    <property type="protein sequence ID" value="KAL0479332.1"/>
    <property type="molecule type" value="Genomic_DNA"/>
</dbReference>
<comment type="caution">
    <text evidence="4">The sequence shown here is derived from an EMBL/GenBank/DDBJ whole genome shotgun (WGS) entry which is preliminary data.</text>
</comment>
<dbReference type="PANTHER" id="PTHR43795:SF39">
    <property type="entry name" value="AMINOTRANSFERASE CLASS I_CLASSII DOMAIN-CONTAINING PROTEIN"/>
    <property type="match status" value="1"/>
</dbReference>